<dbReference type="EMBL" id="JAAEJV010000007">
    <property type="protein sequence ID" value="MBF5058955.1"/>
    <property type="molecule type" value="Genomic_DNA"/>
</dbReference>
<name>A0ABS0AXU8_9BACT</name>
<protein>
    <recommendedName>
        <fullName evidence="3">TIR domain-containing protein</fullName>
    </recommendedName>
</protein>
<evidence type="ECO:0008006" key="3">
    <source>
        <dbReference type="Google" id="ProtNLM"/>
    </source>
</evidence>
<sequence>MEKAVSLLNKVCIDAFCGKSWANFLNKKIGAPLLGFSVGNNSLEEQRVGNIFLKKRKTFILSAQSRHFSSSSFRNSKNRKAGGFWEHQFSTQAGPSKKINYEQKINIEKYLIETETIGDLALKKHVKNSLNWAKKELCEINSLLELPAEDTALRKVKDIRNRFAIQPLPEEHTKGASIESWRSADNVFRKFATREIQPLYDVIHESLEREEERKNKVEFLEEGFLLEEQKELKEKQFDSVLREFYKKLSHDPKRREQVYLAYSHPHLNFQQEKWMLDFLKELRSHLNAVGCHAQLDTMDVSSTGSPTRHMKDMKYSDTILLFGSRSLLHKHEEEEGTRGISIELMYVQRFLRKWKQQKDRGMIPTVPNVIPVILGGNLESAFPVNYESYRNVLEWPSKGYFRGIQDLIAGIYGGSIPGYRDVFNKHWETSFKGSALEKIATNYEAKRKEAIALVKEDLKKKSL</sequence>
<organism evidence="1 2">
    <name type="scientific">Candidatus Neptunichlamydia vexilliferae</name>
    <dbReference type="NCBI Taxonomy" id="1651774"/>
    <lineage>
        <taxon>Bacteria</taxon>
        <taxon>Pseudomonadati</taxon>
        <taxon>Chlamydiota</taxon>
        <taxon>Chlamydiia</taxon>
        <taxon>Parachlamydiales</taxon>
        <taxon>Simkaniaceae</taxon>
        <taxon>Candidatus Neptunichlamydia</taxon>
    </lineage>
</organism>
<accession>A0ABS0AXU8</accession>
<dbReference type="Proteomes" id="UP001194714">
    <property type="component" value="Unassembled WGS sequence"/>
</dbReference>
<evidence type="ECO:0000313" key="2">
    <source>
        <dbReference type="Proteomes" id="UP001194714"/>
    </source>
</evidence>
<reference evidence="1 2" key="1">
    <citation type="submission" date="2020-01" db="EMBL/GenBank/DDBJ databases">
        <title>Draft genome sequence of Cand. Neptunochlamydia vexilliferae K9.</title>
        <authorList>
            <person name="Schulz F."/>
            <person name="Koestlbacher S."/>
            <person name="Wascher F."/>
            <person name="Pizzetti I."/>
            <person name="Horn M."/>
        </authorList>
    </citation>
    <scope>NUCLEOTIDE SEQUENCE [LARGE SCALE GENOMIC DNA]</scope>
    <source>
        <strain evidence="1 2">K9</strain>
    </source>
</reference>
<comment type="caution">
    <text evidence="1">The sequence shown here is derived from an EMBL/GenBank/DDBJ whole genome shotgun (WGS) entry which is preliminary data.</text>
</comment>
<keyword evidence="2" id="KW-1185">Reference proteome</keyword>
<evidence type="ECO:0000313" key="1">
    <source>
        <dbReference type="EMBL" id="MBF5058955.1"/>
    </source>
</evidence>
<proteinExistence type="predicted"/>
<gene>
    <name evidence="1" type="ORF">NEPTK9_000455</name>
</gene>